<dbReference type="Proteomes" id="UP000644610">
    <property type="component" value="Unassembled WGS sequence"/>
</dbReference>
<keyword evidence="5 7" id="KW-1133">Transmembrane helix</keyword>
<feature type="transmembrane region" description="Helical" evidence="7">
    <location>
        <begin position="401"/>
        <end position="422"/>
    </location>
</feature>
<keyword evidence="9" id="KW-1185">Reference proteome</keyword>
<evidence type="ECO:0000256" key="4">
    <source>
        <dbReference type="ARBA" id="ARBA00022692"/>
    </source>
</evidence>
<dbReference type="Pfam" id="PF13440">
    <property type="entry name" value="Polysacc_synt_3"/>
    <property type="match status" value="1"/>
</dbReference>
<dbReference type="EMBL" id="BOOQ01000010">
    <property type="protein sequence ID" value="GII45688.1"/>
    <property type="molecule type" value="Genomic_DNA"/>
</dbReference>
<evidence type="ECO:0000256" key="2">
    <source>
        <dbReference type="ARBA" id="ARBA00007430"/>
    </source>
</evidence>
<evidence type="ECO:0000256" key="6">
    <source>
        <dbReference type="ARBA" id="ARBA00023136"/>
    </source>
</evidence>
<gene>
    <name evidence="8" type="ORF">Psi02_21120</name>
</gene>
<feature type="transmembrane region" description="Helical" evidence="7">
    <location>
        <begin position="345"/>
        <end position="365"/>
    </location>
</feature>
<comment type="similarity">
    <text evidence="2">Belongs to the polysaccharide synthase family.</text>
</comment>
<evidence type="ECO:0000256" key="3">
    <source>
        <dbReference type="ARBA" id="ARBA00022475"/>
    </source>
</evidence>
<feature type="transmembrane region" description="Helical" evidence="7">
    <location>
        <begin position="62"/>
        <end position="88"/>
    </location>
</feature>
<evidence type="ECO:0000313" key="8">
    <source>
        <dbReference type="EMBL" id="GII45688.1"/>
    </source>
</evidence>
<accession>A0A8J3UHC4</accession>
<evidence type="ECO:0000256" key="1">
    <source>
        <dbReference type="ARBA" id="ARBA00004651"/>
    </source>
</evidence>
<reference evidence="8" key="1">
    <citation type="submission" date="2021-01" db="EMBL/GenBank/DDBJ databases">
        <title>Whole genome shotgun sequence of Planotetraspora silvatica NBRC 100141.</title>
        <authorList>
            <person name="Komaki H."/>
            <person name="Tamura T."/>
        </authorList>
    </citation>
    <scope>NUCLEOTIDE SEQUENCE</scope>
    <source>
        <strain evidence="8">NBRC 100141</strain>
    </source>
</reference>
<keyword evidence="3" id="KW-1003">Cell membrane</keyword>
<organism evidence="8 9">
    <name type="scientific">Planotetraspora silvatica</name>
    <dbReference type="NCBI Taxonomy" id="234614"/>
    <lineage>
        <taxon>Bacteria</taxon>
        <taxon>Bacillati</taxon>
        <taxon>Actinomycetota</taxon>
        <taxon>Actinomycetes</taxon>
        <taxon>Streptosporangiales</taxon>
        <taxon>Streptosporangiaceae</taxon>
        <taxon>Planotetraspora</taxon>
    </lineage>
</organism>
<feature type="transmembrane region" description="Helical" evidence="7">
    <location>
        <begin position="434"/>
        <end position="454"/>
    </location>
</feature>
<feature type="transmembrane region" description="Helical" evidence="7">
    <location>
        <begin position="303"/>
        <end position="325"/>
    </location>
</feature>
<dbReference type="InterPro" id="IPR050833">
    <property type="entry name" value="Poly_Biosynth_Transport"/>
</dbReference>
<evidence type="ECO:0000313" key="9">
    <source>
        <dbReference type="Proteomes" id="UP000644610"/>
    </source>
</evidence>
<proteinExistence type="inferred from homology"/>
<name>A0A8J3UHC4_9ACTN</name>
<dbReference type="GO" id="GO:0005886">
    <property type="term" value="C:plasma membrane"/>
    <property type="evidence" value="ECO:0007669"/>
    <property type="project" value="UniProtKB-SubCell"/>
</dbReference>
<feature type="transmembrane region" description="Helical" evidence="7">
    <location>
        <begin position="377"/>
        <end position="395"/>
    </location>
</feature>
<keyword evidence="6 7" id="KW-0472">Membrane</keyword>
<feature type="transmembrane region" description="Helical" evidence="7">
    <location>
        <begin position="135"/>
        <end position="154"/>
    </location>
</feature>
<feature type="transmembrane region" description="Helical" evidence="7">
    <location>
        <begin position="460"/>
        <end position="480"/>
    </location>
</feature>
<comment type="caution">
    <text evidence="8">The sequence shown here is derived from an EMBL/GenBank/DDBJ whole genome shotgun (WGS) entry which is preliminary data.</text>
</comment>
<keyword evidence="4 7" id="KW-0812">Transmembrane</keyword>
<feature type="transmembrane region" description="Helical" evidence="7">
    <location>
        <begin position="100"/>
        <end position="123"/>
    </location>
</feature>
<dbReference type="AlphaFoldDB" id="A0A8J3UHC4"/>
<evidence type="ECO:0000256" key="5">
    <source>
        <dbReference type="ARBA" id="ARBA00022989"/>
    </source>
</evidence>
<feature type="transmembrane region" description="Helical" evidence="7">
    <location>
        <begin position="166"/>
        <end position="192"/>
    </location>
</feature>
<dbReference type="RefSeq" id="WP_203973247.1">
    <property type="nucleotide sequence ID" value="NZ_BAAAKY010000004.1"/>
</dbReference>
<feature type="transmembrane region" description="Helical" evidence="7">
    <location>
        <begin position="198"/>
        <end position="218"/>
    </location>
</feature>
<dbReference type="PANTHER" id="PTHR30250:SF10">
    <property type="entry name" value="LIPOPOLYSACCHARIDE BIOSYNTHESIS PROTEIN WZXC"/>
    <property type="match status" value="1"/>
</dbReference>
<dbReference type="PANTHER" id="PTHR30250">
    <property type="entry name" value="PST FAMILY PREDICTED COLANIC ACID TRANSPORTER"/>
    <property type="match status" value="1"/>
</dbReference>
<comment type="subcellular location">
    <subcellularLocation>
        <location evidence="1">Cell membrane</location>
        <topology evidence="1">Multi-pass membrane protein</topology>
    </subcellularLocation>
</comment>
<protein>
    <submittedName>
        <fullName evidence="8">Lipopolysaccharide biosynthesis protein</fullName>
    </submittedName>
</protein>
<dbReference type="CDD" id="cd13127">
    <property type="entry name" value="MATE_tuaB_like"/>
    <property type="match status" value="1"/>
</dbReference>
<sequence>MGQGSNTETTLPVEKKAAAGHATTAESAAHGARWTVAAMIARQFGRLGFAVVLARMLGPVDFAIVGAATIYITLTAVLLETGIATGIVQKEDLRKADEGTAFWTVTGIGALVSVLTVVLAMPISNFLGIPALQPVLTVLAVGPLLKGLIIVSAARLQRDLRFRALGLGEIVATLVGGALGVAAAELGAQYWALVWQQVATDLLCLIIWAAAAGLPGLVMDREAFRHVRKFGVPLMGSQMFGYVSRNADTIIVSHYLGQAALSFYMIPYRIMLVPVSLLGNVANRVAFPIIARIQDQPQQVRRIYLKITQVIAVAVVPGMLAVAVLSPQVVETVFGPEWMPAVPVLIALTTTGILESLTTTGGSVFMGTGRADLALRWSWIPLLVCLPAFFLGLPWGATGVAAAYSVAVLVITPFQVHAIGKLAAFSLLDWGRAILPTVLASVPAVGAGYLLTLWFEGFGIPVPAVAVIGLLVIAVLYMAFLRIVAVELFRDSLTTARLLVRGKLGAETEEV</sequence>
<evidence type="ECO:0000256" key="7">
    <source>
        <dbReference type="SAM" id="Phobius"/>
    </source>
</evidence>